<accession>A0A652YYA2</accession>
<gene>
    <name evidence="1" type="ORF">FNL38_1011036</name>
</gene>
<protein>
    <submittedName>
        <fullName evidence="1">Uncharacterized protein</fullName>
    </submittedName>
</protein>
<name>A0A652YYA2_NOCGL</name>
<dbReference type="AlphaFoldDB" id="A0A652YYA2"/>
<comment type="caution">
    <text evidence="1">The sequence shown here is derived from an EMBL/GenBank/DDBJ whole genome shotgun (WGS) entry which is preliminary data.</text>
</comment>
<organism evidence="1">
    <name type="scientific">Nocardia globerula</name>
    <dbReference type="NCBI Taxonomy" id="1818"/>
    <lineage>
        <taxon>Bacteria</taxon>
        <taxon>Bacillati</taxon>
        <taxon>Actinomycetota</taxon>
        <taxon>Actinomycetes</taxon>
        <taxon>Mycobacteriales</taxon>
        <taxon>Nocardiaceae</taxon>
        <taxon>Nocardia</taxon>
    </lineage>
</organism>
<proteinExistence type="predicted"/>
<reference evidence="1" key="1">
    <citation type="submission" date="2019-07" db="EMBL/GenBank/DDBJ databases">
        <title>Genomic Encyclopedia of Type Strains, Phase IV (KMG-IV): sequencing the most valuable type-strain genomes for metagenomic binning, comparative biology and taxonomic classification.</title>
        <authorList>
            <person name="Goeker M."/>
        </authorList>
    </citation>
    <scope>NUCLEOTIDE SEQUENCE</scope>
    <source>
        <strain evidence="1">DSM 44596</strain>
    </source>
</reference>
<dbReference type="EMBL" id="VNIQ01000001">
    <property type="protein sequence ID" value="TYQ08661.1"/>
    <property type="molecule type" value="Genomic_DNA"/>
</dbReference>
<evidence type="ECO:0000313" key="1">
    <source>
        <dbReference type="EMBL" id="TYQ08661.1"/>
    </source>
</evidence>
<sequence length="34" mass="3975">MTITEIILATLLFMQSIAWMATDYRHFDPRGTDD</sequence>